<dbReference type="InterPro" id="IPR036388">
    <property type="entry name" value="WH-like_DNA-bd_sf"/>
</dbReference>
<dbReference type="PANTHER" id="PTHR30126">
    <property type="entry name" value="HTH-TYPE TRANSCRIPTIONAL REGULATOR"/>
    <property type="match status" value="1"/>
</dbReference>
<dbReference type="OrthoDB" id="107670at2"/>
<dbReference type="Proteomes" id="UP000028875">
    <property type="component" value="Unassembled WGS sequence"/>
</dbReference>
<dbReference type="eggNOG" id="COG0583">
    <property type="taxonomic scope" value="Bacteria"/>
</dbReference>
<dbReference type="Pfam" id="PF00126">
    <property type="entry name" value="HTH_1"/>
    <property type="match status" value="1"/>
</dbReference>
<dbReference type="PROSITE" id="PS50931">
    <property type="entry name" value="HTH_LYSR"/>
    <property type="match status" value="1"/>
</dbReference>
<dbReference type="EMBL" id="CCDP010000001">
    <property type="protein sequence ID" value="CDQ38808.1"/>
    <property type="molecule type" value="Genomic_DNA"/>
</dbReference>
<dbReference type="SUPFAM" id="SSF46785">
    <property type="entry name" value="Winged helix' DNA-binding domain"/>
    <property type="match status" value="1"/>
</dbReference>
<accession>A0A024Q8D7</accession>
<protein>
    <submittedName>
        <fullName evidence="6">CysJI operon transcriptional activator</fullName>
    </submittedName>
</protein>
<evidence type="ECO:0000256" key="1">
    <source>
        <dbReference type="ARBA" id="ARBA00009437"/>
    </source>
</evidence>
<dbReference type="PANTHER" id="PTHR30126:SF40">
    <property type="entry name" value="HTH-TYPE TRANSCRIPTIONAL REGULATOR GLTR"/>
    <property type="match status" value="1"/>
</dbReference>
<dbReference type="RefSeq" id="WP_021289293.1">
    <property type="nucleotide sequence ID" value="NZ_BNER01000003.1"/>
</dbReference>
<dbReference type="Gene3D" id="1.10.10.10">
    <property type="entry name" value="Winged helix-like DNA-binding domain superfamily/Winged helix DNA-binding domain"/>
    <property type="match status" value="1"/>
</dbReference>
<evidence type="ECO:0000256" key="3">
    <source>
        <dbReference type="ARBA" id="ARBA00023125"/>
    </source>
</evidence>
<comment type="caution">
    <text evidence="6">The sequence shown here is derived from an EMBL/GenBank/DDBJ whole genome shotgun (WGS) entry which is preliminary data.</text>
</comment>
<evidence type="ECO:0000259" key="5">
    <source>
        <dbReference type="PROSITE" id="PS50931"/>
    </source>
</evidence>
<reference evidence="7" key="2">
    <citation type="submission" date="2014-05" db="EMBL/GenBank/DDBJ databases">
        <title>Draft genome sequence of Virgibacillus massiliensis Vm-5.</title>
        <authorList>
            <person name="Khelaifia S."/>
            <person name="Croce O."/>
            <person name="Lagier J.C."/>
            <person name="Raoult D."/>
        </authorList>
    </citation>
    <scope>NUCLEOTIDE SEQUENCE [LARGE SCALE GENOMIC DNA]</scope>
    <source>
        <strain evidence="7">Vm-5</strain>
    </source>
</reference>
<keyword evidence="3" id="KW-0238">DNA-binding</keyword>
<keyword evidence="2" id="KW-0805">Transcription regulation</keyword>
<sequence length="98" mass="11300">MNYERLKTFLAVADKRSFSEAAKILHVTQPSVTIQIKELEMELDTRLFERSTKQVKLTPSAGILLNYATEIVRLGELAKKDILEAKDASCIMKEEWKW</sequence>
<proteinExistence type="inferred from homology"/>
<reference evidence="6 7" key="1">
    <citation type="submission" date="2014-03" db="EMBL/GenBank/DDBJ databases">
        <authorList>
            <person name="Urmite Genomes U."/>
        </authorList>
    </citation>
    <scope>NUCLEOTIDE SEQUENCE [LARGE SCALE GENOMIC DNA]</scope>
    <source>
        <strain evidence="6 7">Vm-5</strain>
    </source>
</reference>
<comment type="similarity">
    <text evidence="1">Belongs to the LysR transcriptional regulatory family.</text>
</comment>
<feature type="domain" description="HTH lysR-type" evidence="5">
    <location>
        <begin position="1"/>
        <end position="58"/>
    </location>
</feature>
<dbReference type="PRINTS" id="PR00039">
    <property type="entry name" value="HTHLYSR"/>
</dbReference>
<name>A0A024Q8D7_9BACI</name>
<evidence type="ECO:0000256" key="2">
    <source>
        <dbReference type="ARBA" id="ARBA00023015"/>
    </source>
</evidence>
<dbReference type="GO" id="GO:0003700">
    <property type="term" value="F:DNA-binding transcription factor activity"/>
    <property type="evidence" value="ECO:0007669"/>
    <property type="project" value="InterPro"/>
</dbReference>
<gene>
    <name evidence="6" type="primary">cysL_3</name>
    <name evidence="6" type="ORF">BN990_01083</name>
</gene>
<evidence type="ECO:0000313" key="7">
    <source>
        <dbReference type="Proteomes" id="UP000028875"/>
    </source>
</evidence>
<dbReference type="FunFam" id="1.10.10.10:FF:000001">
    <property type="entry name" value="LysR family transcriptional regulator"/>
    <property type="match status" value="1"/>
</dbReference>
<keyword evidence="4" id="KW-0804">Transcription</keyword>
<dbReference type="GO" id="GO:0000976">
    <property type="term" value="F:transcription cis-regulatory region binding"/>
    <property type="evidence" value="ECO:0007669"/>
    <property type="project" value="TreeGrafter"/>
</dbReference>
<dbReference type="InterPro" id="IPR000847">
    <property type="entry name" value="LysR_HTH_N"/>
</dbReference>
<evidence type="ECO:0000313" key="6">
    <source>
        <dbReference type="EMBL" id="CDQ38808.1"/>
    </source>
</evidence>
<organism evidence="6 7">
    <name type="scientific">Virgibacillus massiliensis</name>
    <dbReference type="NCBI Taxonomy" id="1462526"/>
    <lineage>
        <taxon>Bacteria</taxon>
        <taxon>Bacillati</taxon>
        <taxon>Bacillota</taxon>
        <taxon>Bacilli</taxon>
        <taxon>Bacillales</taxon>
        <taxon>Bacillaceae</taxon>
        <taxon>Virgibacillus</taxon>
    </lineage>
</organism>
<dbReference type="InterPro" id="IPR036390">
    <property type="entry name" value="WH_DNA-bd_sf"/>
</dbReference>
<keyword evidence="7" id="KW-1185">Reference proteome</keyword>
<evidence type="ECO:0000256" key="4">
    <source>
        <dbReference type="ARBA" id="ARBA00023163"/>
    </source>
</evidence>
<dbReference type="STRING" id="1462526.BN990_01083"/>
<dbReference type="AlphaFoldDB" id="A0A024Q8D7"/>